<comment type="caution">
    <text evidence="1">The sequence shown here is derived from an EMBL/GenBank/DDBJ whole genome shotgun (WGS) entry which is preliminary data.</text>
</comment>
<reference evidence="1" key="1">
    <citation type="journal article" date="2020" name="Nat. Commun.">
        <title>Large-scale genome sequencing of mycorrhizal fungi provides insights into the early evolution of symbiotic traits.</title>
        <authorList>
            <person name="Miyauchi S."/>
            <person name="Kiss E."/>
            <person name="Kuo A."/>
            <person name="Drula E."/>
            <person name="Kohler A."/>
            <person name="Sanchez-Garcia M."/>
            <person name="Morin E."/>
            <person name="Andreopoulos B."/>
            <person name="Barry K.W."/>
            <person name="Bonito G."/>
            <person name="Buee M."/>
            <person name="Carver A."/>
            <person name="Chen C."/>
            <person name="Cichocki N."/>
            <person name="Clum A."/>
            <person name="Culley D."/>
            <person name="Crous P.W."/>
            <person name="Fauchery L."/>
            <person name="Girlanda M."/>
            <person name="Hayes R.D."/>
            <person name="Keri Z."/>
            <person name="LaButti K."/>
            <person name="Lipzen A."/>
            <person name="Lombard V."/>
            <person name="Magnuson J."/>
            <person name="Maillard F."/>
            <person name="Murat C."/>
            <person name="Nolan M."/>
            <person name="Ohm R.A."/>
            <person name="Pangilinan J."/>
            <person name="Pereira M.F."/>
            <person name="Perotto S."/>
            <person name="Peter M."/>
            <person name="Pfister S."/>
            <person name="Riley R."/>
            <person name="Sitrit Y."/>
            <person name="Stielow J.B."/>
            <person name="Szollosi G."/>
            <person name="Zifcakova L."/>
            <person name="Stursova M."/>
            <person name="Spatafora J.W."/>
            <person name="Tedersoo L."/>
            <person name="Vaario L.M."/>
            <person name="Yamada A."/>
            <person name="Yan M."/>
            <person name="Wang P."/>
            <person name="Xu J."/>
            <person name="Bruns T."/>
            <person name="Baldrian P."/>
            <person name="Vilgalys R."/>
            <person name="Dunand C."/>
            <person name="Henrissat B."/>
            <person name="Grigoriev I.V."/>
            <person name="Hibbett D."/>
            <person name="Nagy L.G."/>
            <person name="Martin F.M."/>
        </authorList>
    </citation>
    <scope>NUCLEOTIDE SEQUENCE</scope>
    <source>
        <strain evidence="1">UP504</strain>
    </source>
</reference>
<evidence type="ECO:0000313" key="1">
    <source>
        <dbReference type="EMBL" id="KAF9519095.1"/>
    </source>
</evidence>
<dbReference type="AlphaFoldDB" id="A0A9P6B7T1"/>
<dbReference type="EMBL" id="MU128920">
    <property type="protein sequence ID" value="KAF9519095.1"/>
    <property type="molecule type" value="Genomic_DNA"/>
</dbReference>
<keyword evidence="2" id="KW-1185">Reference proteome</keyword>
<dbReference type="Proteomes" id="UP000886523">
    <property type="component" value="Unassembled WGS sequence"/>
</dbReference>
<organism evidence="1 2">
    <name type="scientific">Hydnum rufescens UP504</name>
    <dbReference type="NCBI Taxonomy" id="1448309"/>
    <lineage>
        <taxon>Eukaryota</taxon>
        <taxon>Fungi</taxon>
        <taxon>Dikarya</taxon>
        <taxon>Basidiomycota</taxon>
        <taxon>Agaricomycotina</taxon>
        <taxon>Agaricomycetes</taxon>
        <taxon>Cantharellales</taxon>
        <taxon>Hydnaceae</taxon>
        <taxon>Hydnum</taxon>
    </lineage>
</organism>
<evidence type="ECO:0000313" key="2">
    <source>
        <dbReference type="Proteomes" id="UP000886523"/>
    </source>
</evidence>
<protein>
    <submittedName>
        <fullName evidence="1">Uncharacterized protein</fullName>
    </submittedName>
</protein>
<gene>
    <name evidence="1" type="ORF">BS47DRAFT_1337669</name>
</gene>
<accession>A0A9P6B7T1</accession>
<name>A0A9P6B7T1_9AGAM</name>
<sequence>MTSWAFLCSLFMGGILLVFQRLSSCFSCVILAGGTEFAAKLLPSLVPYFQHSVLIRTHSIV</sequence>
<proteinExistence type="predicted"/>